<reference evidence="2 3" key="1">
    <citation type="submission" date="2019-08" db="EMBL/GenBank/DDBJ databases">
        <title>Genome of Aequorivita antarctica SW49 (type strain).</title>
        <authorList>
            <person name="Bowman J.P."/>
        </authorList>
    </citation>
    <scope>NUCLEOTIDE SEQUENCE [LARGE SCALE GENOMIC DNA]</scope>
    <source>
        <strain evidence="2 3">SW49</strain>
    </source>
</reference>
<proteinExistence type="predicted"/>
<feature type="domain" description="FAS1" evidence="1">
    <location>
        <begin position="172"/>
        <end position="314"/>
    </location>
</feature>
<organism evidence="2 3">
    <name type="scientific">Aequorivita antarctica</name>
    <dbReference type="NCBI Taxonomy" id="153266"/>
    <lineage>
        <taxon>Bacteria</taxon>
        <taxon>Pseudomonadati</taxon>
        <taxon>Bacteroidota</taxon>
        <taxon>Flavobacteriia</taxon>
        <taxon>Flavobacteriales</taxon>
        <taxon>Flavobacteriaceae</taxon>
        <taxon>Aequorivita</taxon>
    </lineage>
</organism>
<dbReference type="SMART" id="SM00554">
    <property type="entry name" value="FAS1"/>
    <property type="match status" value="2"/>
</dbReference>
<feature type="domain" description="FAS1" evidence="1">
    <location>
        <begin position="32"/>
        <end position="170"/>
    </location>
</feature>
<dbReference type="EMBL" id="VORT01000009">
    <property type="protein sequence ID" value="TXD72319.1"/>
    <property type="molecule type" value="Genomic_DNA"/>
</dbReference>
<dbReference type="GO" id="GO:0005615">
    <property type="term" value="C:extracellular space"/>
    <property type="evidence" value="ECO:0007669"/>
    <property type="project" value="TreeGrafter"/>
</dbReference>
<protein>
    <submittedName>
        <fullName evidence="2">Fasciclin domain-containing protein</fullName>
    </submittedName>
</protein>
<dbReference type="FunFam" id="2.30.180.10:FF:000032">
    <property type="entry name" value="Fasciclin domain-containing protein, putative"/>
    <property type="match status" value="1"/>
</dbReference>
<gene>
    <name evidence="2" type="ORF">ESU54_12920</name>
</gene>
<dbReference type="AlphaFoldDB" id="A0A5C6YXG1"/>
<dbReference type="OrthoDB" id="9800666at2"/>
<accession>A0A5C6YXG1</accession>
<dbReference type="InterPro" id="IPR050904">
    <property type="entry name" value="Adhesion/Biosynth-related"/>
</dbReference>
<dbReference type="PANTHER" id="PTHR10900:SF77">
    <property type="entry name" value="FI19380P1"/>
    <property type="match status" value="1"/>
</dbReference>
<dbReference type="InterPro" id="IPR000782">
    <property type="entry name" value="FAS1_domain"/>
</dbReference>
<evidence type="ECO:0000313" key="2">
    <source>
        <dbReference type="EMBL" id="TXD72319.1"/>
    </source>
</evidence>
<sequence>MKNLLKISMIVFIAIGITSCSDDDDNNPNPPTNTIADFVASNDDYSSLEAALDKAGLTATLAGQGDFTVFAPNNAAFAAFLTANGFASLDDVPTDLLKNVLLNHVLSGKVMAADLSTGYINSLATEASSGENLSMYVNTTSGVKLNGISTVTTADVAVDNGVIHAVNSVIGLPTVVTFATADPTFTTLVAALTRYDQPDYVAVLSTPAGTSPAPFTVFAPTNDAFVALLAELGASGLNDIDGPVLTAALNTHVIAGANVRAEDLVNGTVSTLGDDLVIDAGNATITDPNGRVSNIIVVNVQAANGVVHVIDKVLLPQL</sequence>
<comment type="caution">
    <text evidence="2">The sequence shown here is derived from an EMBL/GenBank/DDBJ whole genome shotgun (WGS) entry which is preliminary data.</text>
</comment>
<dbReference type="PROSITE" id="PS50213">
    <property type="entry name" value="FAS1"/>
    <property type="match status" value="2"/>
</dbReference>
<dbReference type="RefSeq" id="WP_111844079.1">
    <property type="nucleotide sequence ID" value="NZ_UEGI01000004.1"/>
</dbReference>
<name>A0A5C6YXG1_9FLAO</name>
<evidence type="ECO:0000313" key="3">
    <source>
        <dbReference type="Proteomes" id="UP000321497"/>
    </source>
</evidence>
<dbReference type="PROSITE" id="PS51257">
    <property type="entry name" value="PROKAR_LIPOPROTEIN"/>
    <property type="match status" value="1"/>
</dbReference>
<dbReference type="InterPro" id="IPR036378">
    <property type="entry name" value="FAS1_dom_sf"/>
</dbReference>
<dbReference type="Proteomes" id="UP000321497">
    <property type="component" value="Unassembled WGS sequence"/>
</dbReference>
<dbReference type="Pfam" id="PF02469">
    <property type="entry name" value="Fasciclin"/>
    <property type="match status" value="2"/>
</dbReference>
<dbReference type="Gene3D" id="2.30.180.10">
    <property type="entry name" value="FAS1 domain"/>
    <property type="match status" value="2"/>
</dbReference>
<dbReference type="PANTHER" id="PTHR10900">
    <property type="entry name" value="PERIOSTIN-RELATED"/>
    <property type="match status" value="1"/>
</dbReference>
<dbReference type="SUPFAM" id="SSF82153">
    <property type="entry name" value="FAS1 domain"/>
    <property type="match status" value="2"/>
</dbReference>
<evidence type="ECO:0000259" key="1">
    <source>
        <dbReference type="PROSITE" id="PS50213"/>
    </source>
</evidence>
<keyword evidence="3" id="KW-1185">Reference proteome</keyword>